<evidence type="ECO:0000313" key="2">
    <source>
        <dbReference type="EMBL" id="OAF69855.1"/>
    </source>
</evidence>
<keyword evidence="3" id="KW-1185">Reference proteome</keyword>
<name>A0A177B6H8_9BILA</name>
<comment type="caution">
    <text evidence="2">The sequence shown here is derived from an EMBL/GenBank/DDBJ whole genome shotgun (WGS) entry which is preliminary data.</text>
</comment>
<dbReference type="EMBL" id="LWCA01000220">
    <property type="protein sequence ID" value="OAF69855.1"/>
    <property type="molecule type" value="Genomic_DNA"/>
</dbReference>
<organism evidence="2 3">
    <name type="scientific">Intoshia linei</name>
    <dbReference type="NCBI Taxonomy" id="1819745"/>
    <lineage>
        <taxon>Eukaryota</taxon>
        <taxon>Metazoa</taxon>
        <taxon>Spiralia</taxon>
        <taxon>Lophotrochozoa</taxon>
        <taxon>Mesozoa</taxon>
        <taxon>Orthonectida</taxon>
        <taxon>Rhopaluridae</taxon>
        <taxon>Intoshia</taxon>
    </lineage>
</organism>
<evidence type="ECO:0000256" key="1">
    <source>
        <dbReference type="SAM" id="Phobius"/>
    </source>
</evidence>
<keyword evidence="1" id="KW-1133">Transmembrane helix</keyword>
<feature type="transmembrane region" description="Helical" evidence="1">
    <location>
        <begin position="84"/>
        <end position="105"/>
    </location>
</feature>
<sequence>MNPQLSKILTSSNVTLNDKGNYLNSIILTNTVVIDSRKNFTKIKPFKKMYPKSARHVPRGPKIYTPIKNYIMALLSIFLKSPYMYHYTGLFFLVIFIISKIFVFYNIHFNNLTELYILILNLNYSVNNPINLEYTNQNENFIFNMHLFSFIFDIVHLIIVLLIAMIFILKTKWIVTINGKNQLQIFSSIENDELKLKTLDILTSNSFSMSKTKYTNLIMFQDKEIILEIIQNMLIENDLNLTQIFSIDMDEKTLNVITNILILSIEKYYRCIYDNQSKHDQDKDKDILMIK</sequence>
<keyword evidence="1" id="KW-0472">Membrane</keyword>
<protein>
    <submittedName>
        <fullName evidence="2">Uncharacterized protein</fullName>
    </submittedName>
</protein>
<reference evidence="2 3" key="1">
    <citation type="submission" date="2016-04" db="EMBL/GenBank/DDBJ databases">
        <title>The genome of Intoshia linei affirms orthonectids as highly simplified spiralians.</title>
        <authorList>
            <person name="Mikhailov K.V."/>
            <person name="Slusarev G.S."/>
            <person name="Nikitin M.A."/>
            <person name="Logacheva M.D."/>
            <person name="Penin A."/>
            <person name="Aleoshin V."/>
            <person name="Panchin Y.V."/>
        </authorList>
    </citation>
    <scope>NUCLEOTIDE SEQUENCE [LARGE SCALE GENOMIC DNA]</scope>
    <source>
        <strain evidence="2">Intl2013</strain>
        <tissue evidence="2">Whole animal</tissue>
    </source>
</reference>
<evidence type="ECO:0000313" key="3">
    <source>
        <dbReference type="Proteomes" id="UP000078046"/>
    </source>
</evidence>
<feature type="transmembrane region" description="Helical" evidence="1">
    <location>
        <begin position="147"/>
        <end position="169"/>
    </location>
</feature>
<dbReference type="AlphaFoldDB" id="A0A177B6H8"/>
<proteinExistence type="predicted"/>
<dbReference type="Proteomes" id="UP000078046">
    <property type="component" value="Unassembled WGS sequence"/>
</dbReference>
<accession>A0A177B6H8</accession>
<keyword evidence="1" id="KW-0812">Transmembrane</keyword>
<gene>
    <name evidence="2" type="ORF">A3Q56_02410</name>
</gene>